<dbReference type="EMBL" id="CAJZAI010000011">
    <property type="protein sequence ID" value="CAG9179672.1"/>
    <property type="molecule type" value="Genomic_DNA"/>
</dbReference>
<dbReference type="PROSITE" id="PS50042">
    <property type="entry name" value="CNMP_BINDING_3"/>
    <property type="match status" value="1"/>
</dbReference>
<evidence type="ECO:0000256" key="2">
    <source>
        <dbReference type="ARBA" id="ARBA00023125"/>
    </source>
</evidence>
<proteinExistence type="predicted"/>
<dbReference type="RefSeq" id="WP_224081557.1">
    <property type="nucleotide sequence ID" value="NZ_CAJZAI010000011.1"/>
</dbReference>
<evidence type="ECO:0000313" key="6">
    <source>
        <dbReference type="Proteomes" id="UP000727654"/>
    </source>
</evidence>
<dbReference type="Pfam" id="PF00027">
    <property type="entry name" value="cNMP_binding"/>
    <property type="match status" value="1"/>
</dbReference>
<dbReference type="PANTHER" id="PTHR24567">
    <property type="entry name" value="CRP FAMILY TRANSCRIPTIONAL REGULATORY PROTEIN"/>
    <property type="match status" value="1"/>
</dbReference>
<keyword evidence="6" id="KW-1185">Reference proteome</keyword>
<evidence type="ECO:0000256" key="1">
    <source>
        <dbReference type="ARBA" id="ARBA00023015"/>
    </source>
</evidence>
<name>A0ABN7Z1L9_9BURK</name>
<dbReference type="Proteomes" id="UP000727654">
    <property type="component" value="Unassembled WGS sequence"/>
</dbReference>
<keyword evidence="1" id="KW-0805">Transcription regulation</keyword>
<protein>
    <recommendedName>
        <fullName evidence="4">Cyclic nucleotide-binding domain-containing protein</fullName>
    </recommendedName>
</protein>
<comment type="caution">
    <text evidence="5">The sequence shown here is derived from an EMBL/GenBank/DDBJ whole genome shotgun (WGS) entry which is preliminary data.</text>
</comment>
<keyword evidence="3" id="KW-0804">Transcription</keyword>
<sequence>MNWQTLVRAYPALASVPSALGEAAERLELQPGETLFRLGDRPVGIHFVMAGEVRLVRRAPNGAEIILQRSRGGFVAEASLDTKAYHCDAVVTEAGAALRFSARAFRNALEEDSTFGQTWRMLLAHEVRKLRAQCERLSLHTAAERIIHYLESEGTVGVITLNKSRKAWAAELGLTHEALYRTLRRLQADGILDVTRHRIAICRQSELRHGQR</sequence>
<dbReference type="SUPFAM" id="SSF51206">
    <property type="entry name" value="cAMP-binding domain-like"/>
    <property type="match status" value="1"/>
</dbReference>
<dbReference type="InterPro" id="IPR036390">
    <property type="entry name" value="WH_DNA-bd_sf"/>
</dbReference>
<dbReference type="Pfam" id="PF13545">
    <property type="entry name" value="HTH_Crp_2"/>
    <property type="match status" value="1"/>
</dbReference>
<dbReference type="SMART" id="SM00100">
    <property type="entry name" value="cNMP"/>
    <property type="match status" value="1"/>
</dbReference>
<dbReference type="InterPro" id="IPR000595">
    <property type="entry name" value="cNMP-bd_dom"/>
</dbReference>
<dbReference type="InterPro" id="IPR012318">
    <property type="entry name" value="HTH_CRP"/>
</dbReference>
<evidence type="ECO:0000313" key="5">
    <source>
        <dbReference type="EMBL" id="CAG9179672.1"/>
    </source>
</evidence>
<dbReference type="Gene3D" id="2.60.120.10">
    <property type="entry name" value="Jelly Rolls"/>
    <property type="match status" value="1"/>
</dbReference>
<dbReference type="SUPFAM" id="SSF46785">
    <property type="entry name" value="Winged helix' DNA-binding domain"/>
    <property type="match status" value="1"/>
</dbReference>
<accession>A0ABN7Z1L9</accession>
<dbReference type="CDD" id="cd00038">
    <property type="entry name" value="CAP_ED"/>
    <property type="match status" value="1"/>
</dbReference>
<feature type="domain" description="Cyclic nucleotide-binding" evidence="4">
    <location>
        <begin position="20"/>
        <end position="80"/>
    </location>
</feature>
<keyword evidence="2" id="KW-0238">DNA-binding</keyword>
<gene>
    <name evidence="5" type="ORF">LMG23992_04039</name>
</gene>
<dbReference type="InterPro" id="IPR018490">
    <property type="entry name" value="cNMP-bd_dom_sf"/>
</dbReference>
<dbReference type="InterPro" id="IPR050397">
    <property type="entry name" value="Env_Response_Regulators"/>
</dbReference>
<reference evidence="5 6" key="1">
    <citation type="submission" date="2021-08" db="EMBL/GenBank/DDBJ databases">
        <authorList>
            <person name="Peeters C."/>
        </authorList>
    </citation>
    <scope>NUCLEOTIDE SEQUENCE [LARGE SCALE GENOMIC DNA]</scope>
    <source>
        <strain evidence="5 6">LMG 23992</strain>
    </source>
</reference>
<organism evidence="5 6">
    <name type="scientific">Cupriavidus laharis</name>
    <dbReference type="NCBI Taxonomy" id="151654"/>
    <lineage>
        <taxon>Bacteria</taxon>
        <taxon>Pseudomonadati</taxon>
        <taxon>Pseudomonadota</taxon>
        <taxon>Betaproteobacteria</taxon>
        <taxon>Burkholderiales</taxon>
        <taxon>Burkholderiaceae</taxon>
        <taxon>Cupriavidus</taxon>
    </lineage>
</organism>
<dbReference type="InterPro" id="IPR014710">
    <property type="entry name" value="RmlC-like_jellyroll"/>
</dbReference>
<dbReference type="PANTHER" id="PTHR24567:SF74">
    <property type="entry name" value="HTH-TYPE TRANSCRIPTIONAL REGULATOR ARCR"/>
    <property type="match status" value="1"/>
</dbReference>
<evidence type="ECO:0000259" key="4">
    <source>
        <dbReference type="PROSITE" id="PS50042"/>
    </source>
</evidence>
<evidence type="ECO:0000256" key="3">
    <source>
        <dbReference type="ARBA" id="ARBA00023163"/>
    </source>
</evidence>